<name>A0A7J9DWG5_9ROSI</name>
<evidence type="ECO:0000313" key="2">
    <source>
        <dbReference type="EMBL" id="MBA0765041.1"/>
    </source>
</evidence>
<protein>
    <submittedName>
        <fullName evidence="2">Uncharacterized protein</fullName>
    </submittedName>
</protein>
<proteinExistence type="predicted"/>
<reference evidence="2 3" key="1">
    <citation type="journal article" date="2019" name="Genome Biol. Evol.">
        <title>Insights into the evolution of the New World diploid cottons (Gossypium, subgenus Houzingenia) based on genome sequencing.</title>
        <authorList>
            <person name="Grover C.E."/>
            <person name="Arick M.A. 2nd"/>
            <person name="Thrash A."/>
            <person name="Conover J.L."/>
            <person name="Sanders W.S."/>
            <person name="Peterson D.G."/>
            <person name="Frelichowski J.E."/>
            <person name="Scheffler J.A."/>
            <person name="Scheffler B.E."/>
            <person name="Wendel J.F."/>
        </authorList>
    </citation>
    <scope>NUCLEOTIDE SEQUENCE [LARGE SCALE GENOMIC DNA]</scope>
    <source>
        <strain evidence="2">8</strain>
        <tissue evidence="2">Leaf</tissue>
    </source>
</reference>
<keyword evidence="3" id="KW-1185">Reference proteome</keyword>
<accession>A0A7J9DWG5</accession>
<keyword evidence="1" id="KW-0472">Membrane</keyword>
<dbReference type="Proteomes" id="UP000593568">
    <property type="component" value="Unassembled WGS sequence"/>
</dbReference>
<evidence type="ECO:0000256" key="1">
    <source>
        <dbReference type="SAM" id="Phobius"/>
    </source>
</evidence>
<organism evidence="2 3">
    <name type="scientific">Gossypium trilobum</name>
    <dbReference type="NCBI Taxonomy" id="34281"/>
    <lineage>
        <taxon>Eukaryota</taxon>
        <taxon>Viridiplantae</taxon>
        <taxon>Streptophyta</taxon>
        <taxon>Embryophyta</taxon>
        <taxon>Tracheophyta</taxon>
        <taxon>Spermatophyta</taxon>
        <taxon>Magnoliopsida</taxon>
        <taxon>eudicotyledons</taxon>
        <taxon>Gunneridae</taxon>
        <taxon>Pentapetalae</taxon>
        <taxon>rosids</taxon>
        <taxon>malvids</taxon>
        <taxon>Malvales</taxon>
        <taxon>Malvaceae</taxon>
        <taxon>Malvoideae</taxon>
        <taxon>Gossypium</taxon>
    </lineage>
</organism>
<dbReference type="EMBL" id="JABEZW010000005">
    <property type="protein sequence ID" value="MBA0765041.1"/>
    <property type="molecule type" value="Genomic_DNA"/>
</dbReference>
<keyword evidence="1" id="KW-0812">Transmembrane</keyword>
<keyword evidence="1" id="KW-1133">Transmembrane helix</keyword>
<evidence type="ECO:0000313" key="3">
    <source>
        <dbReference type="Proteomes" id="UP000593568"/>
    </source>
</evidence>
<feature type="transmembrane region" description="Helical" evidence="1">
    <location>
        <begin position="12"/>
        <end position="30"/>
    </location>
</feature>
<gene>
    <name evidence="2" type="ORF">Gotri_014302</name>
</gene>
<sequence length="50" mass="5859">MIILIAGLRLNLSLMMIFWPIYWLIHLFAVEKQICSYEIKGEEEDVCQGS</sequence>
<dbReference type="AlphaFoldDB" id="A0A7J9DWG5"/>
<comment type="caution">
    <text evidence="2">The sequence shown here is derived from an EMBL/GenBank/DDBJ whole genome shotgun (WGS) entry which is preliminary data.</text>
</comment>